<accession>A0A3P8CEL7</accession>
<dbReference type="Proteomes" id="UP000277204">
    <property type="component" value="Unassembled WGS sequence"/>
</dbReference>
<keyword evidence="2" id="KW-1185">Reference proteome</keyword>
<name>A0A3P8CEL7_9TREM</name>
<sequence>MGLIGWMYLHLRRGPLWDSNSLPFSSNAIALST</sequence>
<evidence type="ECO:0000313" key="1">
    <source>
        <dbReference type="EMBL" id="VDP19328.1"/>
    </source>
</evidence>
<evidence type="ECO:0000313" key="2">
    <source>
        <dbReference type="Proteomes" id="UP000277204"/>
    </source>
</evidence>
<organism evidence="1 2">
    <name type="scientific">Schistosoma margrebowiei</name>
    <dbReference type="NCBI Taxonomy" id="48269"/>
    <lineage>
        <taxon>Eukaryota</taxon>
        <taxon>Metazoa</taxon>
        <taxon>Spiralia</taxon>
        <taxon>Lophotrochozoa</taxon>
        <taxon>Platyhelminthes</taxon>
        <taxon>Trematoda</taxon>
        <taxon>Digenea</taxon>
        <taxon>Strigeidida</taxon>
        <taxon>Schistosomatoidea</taxon>
        <taxon>Schistosomatidae</taxon>
        <taxon>Schistosoma</taxon>
    </lineage>
</organism>
<protein>
    <submittedName>
        <fullName evidence="1">Uncharacterized protein</fullName>
    </submittedName>
</protein>
<reference evidence="1 2" key="1">
    <citation type="submission" date="2018-11" db="EMBL/GenBank/DDBJ databases">
        <authorList>
            <consortium name="Pathogen Informatics"/>
        </authorList>
    </citation>
    <scope>NUCLEOTIDE SEQUENCE [LARGE SCALE GENOMIC DNA]</scope>
    <source>
        <strain evidence="1 2">Zambia</strain>
    </source>
</reference>
<gene>
    <name evidence="1" type="ORF">SMRZ_LOCUS15856</name>
</gene>
<dbReference type="AlphaFoldDB" id="A0A3P8CEL7"/>
<proteinExistence type="predicted"/>
<dbReference type="EMBL" id="UZAI01017010">
    <property type="protein sequence ID" value="VDP19328.1"/>
    <property type="molecule type" value="Genomic_DNA"/>
</dbReference>